<name>A0A8T0G689_CERPU</name>
<comment type="caution">
    <text evidence="1">The sequence shown here is derived from an EMBL/GenBank/DDBJ whole genome shotgun (WGS) entry which is preliminary data.</text>
</comment>
<accession>A0A8T0G689</accession>
<evidence type="ECO:0000313" key="1">
    <source>
        <dbReference type="EMBL" id="KAG0553378.1"/>
    </source>
</evidence>
<keyword evidence="2" id="KW-1185">Reference proteome</keyword>
<evidence type="ECO:0000313" key="2">
    <source>
        <dbReference type="Proteomes" id="UP000822688"/>
    </source>
</evidence>
<sequence length="185" mass="20417">MNRGNINAFRYSMRLRGLKHGSEEEYDMFEDFAVCRFRNGRMNGAADSKLQLEHRTPVASGEDGDGDGATIRAAIAQHTIGDANEHLATEDTSRCTEDGKRSLEKDINANHLKTAQKNYEVKEISNPVGHRPHVDNHVCTQAEESIQPDPSTSRNSAVSQITVHMKCGKPAVYNDPLRAGAEALE</sequence>
<reference evidence="1" key="1">
    <citation type="submission" date="2020-06" db="EMBL/GenBank/DDBJ databases">
        <title>WGS assembly of Ceratodon purpureus strain R40.</title>
        <authorList>
            <person name="Carey S.B."/>
            <person name="Jenkins J."/>
            <person name="Shu S."/>
            <person name="Lovell J.T."/>
            <person name="Sreedasyam A."/>
            <person name="Maumus F."/>
            <person name="Tiley G.P."/>
            <person name="Fernandez-Pozo N."/>
            <person name="Barry K."/>
            <person name="Chen C."/>
            <person name="Wang M."/>
            <person name="Lipzen A."/>
            <person name="Daum C."/>
            <person name="Saski C.A."/>
            <person name="Payton A.C."/>
            <person name="Mcbreen J.C."/>
            <person name="Conrad R.E."/>
            <person name="Kollar L.M."/>
            <person name="Olsson S."/>
            <person name="Huttunen S."/>
            <person name="Landis J.B."/>
            <person name="Wickett N.J."/>
            <person name="Johnson M.G."/>
            <person name="Rensing S.A."/>
            <person name="Grimwood J."/>
            <person name="Schmutz J."/>
            <person name="Mcdaniel S.F."/>
        </authorList>
    </citation>
    <scope>NUCLEOTIDE SEQUENCE</scope>
    <source>
        <strain evidence="1">R40</strain>
    </source>
</reference>
<dbReference type="EMBL" id="CM026433">
    <property type="protein sequence ID" value="KAG0553378.1"/>
    <property type="molecule type" value="Genomic_DNA"/>
</dbReference>
<protein>
    <submittedName>
        <fullName evidence="1">Uncharacterized protein</fullName>
    </submittedName>
</protein>
<proteinExistence type="predicted"/>
<dbReference type="Proteomes" id="UP000822688">
    <property type="component" value="Chromosome 12"/>
</dbReference>
<gene>
    <name evidence="1" type="ORF">KC19_12G006900</name>
</gene>
<dbReference type="AlphaFoldDB" id="A0A8T0G689"/>
<organism evidence="1 2">
    <name type="scientific">Ceratodon purpureus</name>
    <name type="common">Fire moss</name>
    <name type="synonym">Dicranum purpureum</name>
    <dbReference type="NCBI Taxonomy" id="3225"/>
    <lineage>
        <taxon>Eukaryota</taxon>
        <taxon>Viridiplantae</taxon>
        <taxon>Streptophyta</taxon>
        <taxon>Embryophyta</taxon>
        <taxon>Bryophyta</taxon>
        <taxon>Bryophytina</taxon>
        <taxon>Bryopsida</taxon>
        <taxon>Dicranidae</taxon>
        <taxon>Pseudoditrichales</taxon>
        <taxon>Ditrichaceae</taxon>
        <taxon>Ceratodon</taxon>
    </lineage>
</organism>